<reference evidence="5" key="1">
    <citation type="submission" date="2016-05" db="EMBL/GenBank/DDBJ databases">
        <title>Comparative genomics of biotechnologically important yeasts.</title>
        <authorList>
            <consortium name="DOE Joint Genome Institute"/>
            <person name="Riley R."/>
            <person name="Haridas S."/>
            <person name="Wolfe K.H."/>
            <person name="Lopes M.R."/>
            <person name="Hittinger C.T."/>
            <person name="Goker M."/>
            <person name="Salamov A."/>
            <person name="Wisecaver J."/>
            <person name="Long T.M."/>
            <person name="Aerts A.L."/>
            <person name="Barry K."/>
            <person name="Choi C."/>
            <person name="Clum A."/>
            <person name="Coughlan A.Y."/>
            <person name="Deshpande S."/>
            <person name="Douglass A.P."/>
            <person name="Hanson S.J."/>
            <person name="Klenk H.-P."/>
            <person name="Labutti K."/>
            <person name="Lapidus A."/>
            <person name="Lindquist E."/>
            <person name="Lipzen A."/>
            <person name="Meier-Kolthoff J.P."/>
            <person name="Ohm R.A."/>
            <person name="Otillar R.P."/>
            <person name="Pangilinan J."/>
            <person name="Peng Y."/>
            <person name="Rokas A."/>
            <person name="Rosa C.A."/>
            <person name="Scheuner C."/>
            <person name="Sibirny A.A."/>
            <person name="Slot J.C."/>
            <person name="Stielow J.B."/>
            <person name="Sun H."/>
            <person name="Kurtzman C.P."/>
            <person name="Blackwell M."/>
            <person name="Grigoriev I.V."/>
            <person name="Jeffries T.W."/>
        </authorList>
    </citation>
    <scope>NUCLEOTIDE SEQUENCE [LARGE SCALE GENOMIC DNA]</scope>
    <source>
        <strain evidence="5">NRRL Y-12698</strain>
    </source>
</reference>
<keyword evidence="1" id="KW-0862">Zinc</keyword>
<keyword evidence="1" id="KW-0479">Metal-binding</keyword>
<protein>
    <recommendedName>
        <fullName evidence="3">C2H2-type domain-containing protein</fullName>
    </recommendedName>
</protein>
<feature type="compositionally biased region" description="Polar residues" evidence="2">
    <location>
        <begin position="233"/>
        <end position="245"/>
    </location>
</feature>
<dbReference type="GeneID" id="30146423"/>
<dbReference type="AlphaFoldDB" id="A0A1E3QTC3"/>
<gene>
    <name evidence="4" type="ORF">BABINDRAFT_160978</name>
</gene>
<evidence type="ECO:0000313" key="4">
    <source>
        <dbReference type="EMBL" id="ODQ80764.1"/>
    </source>
</evidence>
<feature type="compositionally biased region" description="Polar residues" evidence="2">
    <location>
        <begin position="89"/>
        <end position="107"/>
    </location>
</feature>
<evidence type="ECO:0000256" key="1">
    <source>
        <dbReference type="PROSITE-ProRule" id="PRU00042"/>
    </source>
</evidence>
<dbReference type="EMBL" id="KV454429">
    <property type="protein sequence ID" value="ODQ80764.1"/>
    <property type="molecule type" value="Genomic_DNA"/>
</dbReference>
<evidence type="ECO:0000313" key="5">
    <source>
        <dbReference type="Proteomes" id="UP000094336"/>
    </source>
</evidence>
<dbReference type="OrthoDB" id="1939603at2759"/>
<dbReference type="PANTHER" id="PTHR36167">
    <property type="entry name" value="C2H2 FINGER DOMAIN TRANSCRIPTION FACTOR (EUROFUNG)-RELATED"/>
    <property type="match status" value="1"/>
</dbReference>
<dbReference type="PROSITE" id="PS50157">
    <property type="entry name" value="ZINC_FINGER_C2H2_2"/>
    <property type="match status" value="1"/>
</dbReference>
<dbReference type="RefSeq" id="XP_018986092.1">
    <property type="nucleotide sequence ID" value="XM_019128570.1"/>
</dbReference>
<dbReference type="PANTHER" id="PTHR36167:SF3">
    <property type="entry name" value="C2H2 FINGER DOMAIN TRANSCRIPTION FACTOR (EUROFUNG)-RELATED"/>
    <property type="match status" value="1"/>
</dbReference>
<organism evidence="4 5">
    <name type="scientific">Babjeviella inositovora NRRL Y-12698</name>
    <dbReference type="NCBI Taxonomy" id="984486"/>
    <lineage>
        <taxon>Eukaryota</taxon>
        <taxon>Fungi</taxon>
        <taxon>Dikarya</taxon>
        <taxon>Ascomycota</taxon>
        <taxon>Saccharomycotina</taxon>
        <taxon>Pichiomycetes</taxon>
        <taxon>Serinales incertae sedis</taxon>
        <taxon>Babjeviella</taxon>
    </lineage>
</organism>
<accession>A0A1E3QTC3</accession>
<sequence>MNNPFESPFRENFLTPPLAESSLQSPLESVFLSSSPYLSSSPLRTAAPLPLVLPTLDSRLELLPEEDSAHQRSFSSPVRSARAHACITAASSPTRSLGHTRSCSEPSPDTKEKRKRRKKEEIVRLYLCGYQGCDKAYGTLNHLNIHTRLMGHGAKRLPEEFKEIRTRWRLEKKRAENANLEAKLKQEPKTDKITKPKKQRALRNFGLETGQTRVFQKSVDLLVKLQLPEDDTQTPSGSSPESDQGSGRKDLHYSLVVSQNYSPSISSASATTPHLQKVLIGSHASLPGRTSSSTALAPQVLFLSPPESVFNPLMANEPFNEVASVFDFPFPSLTPMANSAGLPLFEDSSVYSDMVANMNSSYGFGRLLEPLEMGKSLYARSAGSFAETLPGDYNLNMGLGLDFPGFNQALYPMPPQPMHQIHSTESLATDICTSQSGKGLF</sequence>
<dbReference type="GO" id="GO:0008270">
    <property type="term" value="F:zinc ion binding"/>
    <property type="evidence" value="ECO:0007669"/>
    <property type="project" value="UniProtKB-KW"/>
</dbReference>
<feature type="region of interest" description="Disordered" evidence="2">
    <location>
        <begin position="89"/>
        <end position="117"/>
    </location>
</feature>
<feature type="region of interest" description="Disordered" evidence="2">
    <location>
        <begin position="227"/>
        <end position="248"/>
    </location>
</feature>
<dbReference type="InterPro" id="IPR039327">
    <property type="entry name" value="CON7-like"/>
</dbReference>
<dbReference type="GO" id="GO:0006355">
    <property type="term" value="P:regulation of DNA-templated transcription"/>
    <property type="evidence" value="ECO:0007669"/>
    <property type="project" value="InterPro"/>
</dbReference>
<evidence type="ECO:0000259" key="3">
    <source>
        <dbReference type="PROSITE" id="PS50157"/>
    </source>
</evidence>
<name>A0A1E3QTC3_9ASCO</name>
<evidence type="ECO:0000256" key="2">
    <source>
        <dbReference type="SAM" id="MobiDB-lite"/>
    </source>
</evidence>
<keyword evidence="5" id="KW-1185">Reference proteome</keyword>
<dbReference type="STRING" id="984486.A0A1E3QTC3"/>
<dbReference type="InterPro" id="IPR013087">
    <property type="entry name" value="Znf_C2H2_type"/>
</dbReference>
<keyword evidence="1" id="KW-0863">Zinc-finger</keyword>
<proteinExistence type="predicted"/>
<dbReference type="Proteomes" id="UP000094336">
    <property type="component" value="Unassembled WGS sequence"/>
</dbReference>
<dbReference type="PROSITE" id="PS00028">
    <property type="entry name" value="ZINC_FINGER_C2H2_1"/>
    <property type="match status" value="1"/>
</dbReference>
<feature type="domain" description="C2H2-type" evidence="3">
    <location>
        <begin position="126"/>
        <end position="157"/>
    </location>
</feature>